<sequence length="1040" mass="122293">MKISENHIISVIVPIYNTEQYLERCLESIVNQTYSHLEIICVNDASPGDARNIVSTFMEKDSRIKYIEHQKNKGLFAARVTGSEQATGEYIAFVDSDDYISIDFYRLLLDKAIVENADIVEGRIIREQEDKQKFIQHFNNILLEELTGDTIKEEFFSQEGLFYHWHVVWNKIYSKKLWDKCLPYFKKQTKHLIMTEDLVFSSLLFYNATKYCSIKYDGYFYYVRAEAATGSNADINKFLKAISDMAIAFDFVNLYLQNSGENENYINNLINWKRSYFRLWASRIETSSFSYSNKKRVLNELKQQFRFEGIKQVRSEDYFHSIMNIPWDPDYEELKQQISCNNIECISFDIFDTLVVRPFYDPSDLFYLLDDYFHEICPDCRFVEFSKLRIEAEKLAREQNGFRNPSWQDVNLDEIYMQLNNEYEFPIEVLNKLKAKEIELEIKFISKRDSVYELYKLARHLKKKIIFVSDMYLSKSSIERILKEAGYSYYDKLYVSSETRLLKHTGDMFKYVINDLGIMPNKILHIGDNWNSDILKAKENGWNTFFFAKTIDLLKNNLSNKHSGNSMKFFLEGNPSKWSSYEKLDYMGTRCMLAVVANKLFDNPFISFCAESDFNSDPYFIGYYALGMHTFGLSKWILEDANKKGIDKIHFIARDGYLPYQVYKIITSYQDTTPTADYIYASRKSLLPYLLTTKNIYGLESFVSIFAHSPKSILEMLKDYLKDDMDLEVIEKKGIILTKKFNSQYEFKKFIDILIQYGIDYEKVENYKEILLQYYNSRIGSNDATFDLGYSARLQTIIVNIIQRRCDTYFVHTNKETPWRYSHRNNFEINSFYEFKPNISGILREHLFAELGPSCIGFEKSESSGDINPVFEEYCDNPINKLIVSTLQKGTIDFTQDIMQLFNEHYDILKLRNNEVSVPLECFLHFSNSVDRMIFKHSSADDTVHSANDKNSVLGWWNTETSRLKINASGTILTSTNNINEIDFLFNRSKFVKACFYALFDRNTLKSKVKARYSNKPIILKPLSVTYRSMRKIKRIFKPV</sequence>
<dbReference type="Pfam" id="PF00535">
    <property type="entry name" value="Glycos_transf_2"/>
    <property type="match status" value="1"/>
</dbReference>
<organism evidence="5 6">
    <name type="scientific">Paenibacillus motobuensis</name>
    <dbReference type="NCBI Taxonomy" id="295324"/>
    <lineage>
        <taxon>Bacteria</taxon>
        <taxon>Bacillati</taxon>
        <taxon>Bacillota</taxon>
        <taxon>Bacilli</taxon>
        <taxon>Bacillales</taxon>
        <taxon>Paenibacillaceae</taxon>
        <taxon>Paenibacillus</taxon>
    </lineage>
</organism>
<evidence type="ECO:0000256" key="1">
    <source>
        <dbReference type="ARBA" id="ARBA00006739"/>
    </source>
</evidence>
<dbReference type="InterPro" id="IPR006439">
    <property type="entry name" value="HAD-SF_hydro_IA"/>
</dbReference>
<dbReference type="Proteomes" id="UP001500340">
    <property type="component" value="Unassembled WGS sequence"/>
</dbReference>
<comment type="caution">
    <text evidence="5">The sequence shown here is derived from an EMBL/GenBank/DDBJ whole genome shotgun (WGS) entry which is preliminary data.</text>
</comment>
<keyword evidence="2" id="KW-0328">Glycosyltransferase</keyword>
<dbReference type="GO" id="GO:0016787">
    <property type="term" value="F:hydrolase activity"/>
    <property type="evidence" value="ECO:0007669"/>
    <property type="project" value="UniProtKB-KW"/>
</dbReference>
<dbReference type="SUPFAM" id="SSF53448">
    <property type="entry name" value="Nucleotide-diphospho-sugar transferases"/>
    <property type="match status" value="1"/>
</dbReference>
<keyword evidence="5" id="KW-0378">Hydrolase</keyword>
<dbReference type="CDD" id="cd00761">
    <property type="entry name" value="Glyco_tranf_GTA_type"/>
    <property type="match status" value="1"/>
</dbReference>
<dbReference type="RefSeq" id="WP_343857615.1">
    <property type="nucleotide sequence ID" value="NZ_BAAACX010000005.1"/>
</dbReference>
<dbReference type="InterPro" id="IPR029044">
    <property type="entry name" value="Nucleotide-diphossugar_trans"/>
</dbReference>
<protein>
    <submittedName>
        <fullName evidence="5">HAD-IA family hydrolase</fullName>
    </submittedName>
</protein>
<evidence type="ECO:0000313" key="5">
    <source>
        <dbReference type="EMBL" id="GAA0378628.1"/>
    </source>
</evidence>
<dbReference type="Gene3D" id="3.90.550.10">
    <property type="entry name" value="Spore Coat Polysaccharide Biosynthesis Protein SpsA, Chain A"/>
    <property type="match status" value="1"/>
</dbReference>
<gene>
    <name evidence="5" type="ORF">GCM10008933_07290</name>
</gene>
<accession>A0ABN0Y022</accession>
<reference evidence="5 6" key="1">
    <citation type="journal article" date="2019" name="Int. J. Syst. Evol. Microbiol.">
        <title>The Global Catalogue of Microorganisms (GCM) 10K type strain sequencing project: providing services to taxonomists for standard genome sequencing and annotation.</title>
        <authorList>
            <consortium name="The Broad Institute Genomics Platform"/>
            <consortium name="The Broad Institute Genome Sequencing Center for Infectious Disease"/>
            <person name="Wu L."/>
            <person name="Ma J."/>
        </authorList>
    </citation>
    <scope>NUCLEOTIDE SEQUENCE [LARGE SCALE GENOMIC DNA]</scope>
    <source>
        <strain evidence="5 6">JCM 12774</strain>
    </source>
</reference>
<dbReference type="NCBIfam" id="TIGR01549">
    <property type="entry name" value="HAD-SF-IA-v1"/>
    <property type="match status" value="1"/>
</dbReference>
<evidence type="ECO:0000313" key="6">
    <source>
        <dbReference type="Proteomes" id="UP001500340"/>
    </source>
</evidence>
<dbReference type="InterPro" id="IPR036412">
    <property type="entry name" value="HAD-like_sf"/>
</dbReference>
<evidence type="ECO:0000256" key="2">
    <source>
        <dbReference type="ARBA" id="ARBA00022676"/>
    </source>
</evidence>
<feature type="domain" description="Glycosyltransferase 2-like" evidence="4">
    <location>
        <begin position="10"/>
        <end position="142"/>
    </location>
</feature>
<dbReference type="Gene3D" id="3.40.50.1000">
    <property type="entry name" value="HAD superfamily/HAD-like"/>
    <property type="match status" value="1"/>
</dbReference>
<proteinExistence type="inferred from homology"/>
<keyword evidence="3" id="KW-0808">Transferase</keyword>
<name>A0ABN0Y022_9BACL</name>
<dbReference type="InterPro" id="IPR001173">
    <property type="entry name" value="Glyco_trans_2-like"/>
</dbReference>
<comment type="similarity">
    <text evidence="1">Belongs to the glycosyltransferase 2 family.</text>
</comment>
<dbReference type="PANTHER" id="PTHR22916">
    <property type="entry name" value="GLYCOSYLTRANSFERASE"/>
    <property type="match status" value="1"/>
</dbReference>
<dbReference type="SUPFAM" id="SSF56784">
    <property type="entry name" value="HAD-like"/>
    <property type="match status" value="1"/>
</dbReference>
<evidence type="ECO:0000259" key="4">
    <source>
        <dbReference type="Pfam" id="PF00535"/>
    </source>
</evidence>
<keyword evidence="6" id="KW-1185">Reference proteome</keyword>
<evidence type="ECO:0000256" key="3">
    <source>
        <dbReference type="ARBA" id="ARBA00022679"/>
    </source>
</evidence>
<dbReference type="InterPro" id="IPR023214">
    <property type="entry name" value="HAD_sf"/>
</dbReference>
<dbReference type="EMBL" id="BAAACX010000005">
    <property type="protein sequence ID" value="GAA0378628.1"/>
    <property type="molecule type" value="Genomic_DNA"/>
</dbReference>
<dbReference type="PANTHER" id="PTHR22916:SF51">
    <property type="entry name" value="GLYCOSYLTRANSFERASE EPSH-RELATED"/>
    <property type="match status" value="1"/>
</dbReference>
<dbReference type="Pfam" id="PF00702">
    <property type="entry name" value="Hydrolase"/>
    <property type="match status" value="1"/>
</dbReference>
<dbReference type="Gene3D" id="1.10.150.400">
    <property type="match status" value="1"/>
</dbReference>